<sequence length="159" mass="17237">MPSIKDQSTVQAIAREFIDNGRNKTQAMITIGYDPVYADSGCGQKSVYGNIRTIDAIKAIDEQSRVDLGVTIASQQAEHQRLAALAESKGDLATATRNCELVGKTIGAYTDVLSNTNTQQPEPLDPALIPELQVIAREASIRLARRKQEPDTGVKQEIA</sequence>
<evidence type="ECO:0008006" key="2">
    <source>
        <dbReference type="Google" id="ProtNLM"/>
    </source>
</evidence>
<gene>
    <name evidence="1" type="ORF">LCGC14_2172600</name>
</gene>
<reference evidence="1" key="1">
    <citation type="journal article" date="2015" name="Nature">
        <title>Complex archaea that bridge the gap between prokaryotes and eukaryotes.</title>
        <authorList>
            <person name="Spang A."/>
            <person name="Saw J.H."/>
            <person name="Jorgensen S.L."/>
            <person name="Zaremba-Niedzwiedzka K."/>
            <person name="Martijn J."/>
            <person name="Lind A.E."/>
            <person name="van Eijk R."/>
            <person name="Schleper C."/>
            <person name="Guy L."/>
            <person name="Ettema T.J."/>
        </authorList>
    </citation>
    <scope>NUCLEOTIDE SEQUENCE</scope>
</reference>
<dbReference type="EMBL" id="LAZR01028079">
    <property type="protein sequence ID" value="KKL63691.1"/>
    <property type="molecule type" value="Genomic_DNA"/>
</dbReference>
<organism evidence="1">
    <name type="scientific">marine sediment metagenome</name>
    <dbReference type="NCBI Taxonomy" id="412755"/>
    <lineage>
        <taxon>unclassified sequences</taxon>
        <taxon>metagenomes</taxon>
        <taxon>ecological metagenomes</taxon>
    </lineage>
</organism>
<comment type="caution">
    <text evidence="1">The sequence shown here is derived from an EMBL/GenBank/DDBJ whole genome shotgun (WGS) entry which is preliminary data.</text>
</comment>
<name>A0A0F9EBS7_9ZZZZ</name>
<protein>
    <recommendedName>
        <fullName evidence="2">Terminase small subunit</fullName>
    </recommendedName>
</protein>
<proteinExistence type="predicted"/>
<accession>A0A0F9EBS7</accession>
<evidence type="ECO:0000313" key="1">
    <source>
        <dbReference type="EMBL" id="KKL63691.1"/>
    </source>
</evidence>
<dbReference type="AlphaFoldDB" id="A0A0F9EBS7"/>